<proteinExistence type="predicted"/>
<feature type="transmembrane region" description="Helical" evidence="1">
    <location>
        <begin position="107"/>
        <end position="125"/>
    </location>
</feature>
<dbReference type="InterPro" id="IPR012551">
    <property type="entry name" value="DUF1707_SHOCT-like"/>
</dbReference>
<accession>A0A919TIS7</accession>
<organism evidence="3 4">
    <name type="scientific">Actinoplanes siamensis</name>
    <dbReference type="NCBI Taxonomy" id="1223317"/>
    <lineage>
        <taxon>Bacteria</taxon>
        <taxon>Bacillati</taxon>
        <taxon>Actinomycetota</taxon>
        <taxon>Actinomycetes</taxon>
        <taxon>Micromonosporales</taxon>
        <taxon>Micromonosporaceae</taxon>
        <taxon>Actinoplanes</taxon>
    </lineage>
</organism>
<dbReference type="Pfam" id="PF08044">
    <property type="entry name" value="DUF1707"/>
    <property type="match status" value="1"/>
</dbReference>
<gene>
    <name evidence="3" type="ORF">Asi03nite_18200</name>
</gene>
<name>A0A919TIS7_9ACTN</name>
<feature type="domain" description="DUF1707" evidence="2">
    <location>
        <begin position="15"/>
        <end position="67"/>
    </location>
</feature>
<evidence type="ECO:0000259" key="2">
    <source>
        <dbReference type="Pfam" id="PF08044"/>
    </source>
</evidence>
<keyword evidence="1" id="KW-1133">Transmembrane helix</keyword>
<dbReference type="PANTHER" id="PTHR40763">
    <property type="entry name" value="MEMBRANE PROTEIN-RELATED"/>
    <property type="match status" value="1"/>
</dbReference>
<feature type="transmembrane region" description="Helical" evidence="1">
    <location>
        <begin position="137"/>
        <end position="164"/>
    </location>
</feature>
<protein>
    <recommendedName>
        <fullName evidence="2">DUF1707 domain-containing protein</fullName>
    </recommendedName>
</protein>
<dbReference type="PANTHER" id="PTHR40763:SF5">
    <property type="entry name" value="MEMBRANE PROTEIN"/>
    <property type="match status" value="1"/>
</dbReference>
<comment type="caution">
    <text evidence="3">The sequence shown here is derived from an EMBL/GenBank/DDBJ whole genome shotgun (WGS) entry which is preliminary data.</text>
</comment>
<dbReference type="AlphaFoldDB" id="A0A919TIS7"/>
<keyword evidence="4" id="KW-1185">Reference proteome</keyword>
<sequence length="166" mass="16893">MVAGSLSGMYSSPHVRVSDADRESTVARLSAATAEGRLTIEEFSERSRQAYASRTWGELSAVLHDLPLPAVAYQQVRPAPRAAGGNLPLIAMILGLASLPLVACGGVGLSGLSGVAAIVLGVRALRGPARQAPRGRAMAIAGVAGGAAGTLGLVALFLTSFLWVGF</sequence>
<dbReference type="Proteomes" id="UP000629619">
    <property type="component" value="Unassembled WGS sequence"/>
</dbReference>
<evidence type="ECO:0000313" key="4">
    <source>
        <dbReference type="Proteomes" id="UP000629619"/>
    </source>
</evidence>
<dbReference type="EMBL" id="BOMW01000018">
    <property type="protein sequence ID" value="GIF04282.1"/>
    <property type="molecule type" value="Genomic_DNA"/>
</dbReference>
<reference evidence="3" key="1">
    <citation type="submission" date="2021-01" db="EMBL/GenBank/DDBJ databases">
        <title>Whole genome shotgun sequence of Actinoplanes siamensis NBRC 109076.</title>
        <authorList>
            <person name="Komaki H."/>
            <person name="Tamura T."/>
        </authorList>
    </citation>
    <scope>NUCLEOTIDE SEQUENCE</scope>
    <source>
        <strain evidence="3">NBRC 109076</strain>
    </source>
</reference>
<evidence type="ECO:0000256" key="1">
    <source>
        <dbReference type="SAM" id="Phobius"/>
    </source>
</evidence>
<evidence type="ECO:0000313" key="3">
    <source>
        <dbReference type="EMBL" id="GIF04282.1"/>
    </source>
</evidence>
<keyword evidence="1" id="KW-0472">Membrane</keyword>
<keyword evidence="1" id="KW-0812">Transmembrane</keyword>